<feature type="repeat" description="Solcar" evidence="9">
    <location>
        <begin position="234"/>
        <end position="318"/>
    </location>
</feature>
<dbReference type="InterPro" id="IPR018108">
    <property type="entry name" value="MCP_transmembrane"/>
</dbReference>
<sequence>MSSGSATVRAESVPPAQPVTKVAYPFWFGGAAAGVAATVSHPFDLIKVRLQTTNAQRGSAVKTFKNIIRIEGVRGLYKGLSASLLRQGTYSTTRFGAYDKFKHALSRDGDFGAISACKIKSEQQSKTKDYSSTSEPDQMLLCAAAAGSFGGACGNPADVVMVRMQNDAKRPLNERYNYKHAIDGLIKIQREETFRGLFRGIGPNVNRAILMTASQLATYDKFKELLLGTGVFKDNYITHFGASSLSGLVATTVCSPLDVIKTRIMSDAGSTKGVVASLALIIRKEGPAALFKGWLPAFIRLTPHTIVTFMVLEQFRNVYDHIILDVH</sequence>
<evidence type="ECO:0000256" key="6">
    <source>
        <dbReference type="ARBA" id="ARBA00022989"/>
    </source>
</evidence>
<evidence type="ECO:0000256" key="9">
    <source>
        <dbReference type="PROSITE-ProRule" id="PRU00282"/>
    </source>
</evidence>
<dbReference type="OrthoDB" id="448427at2759"/>
<keyword evidence="4 9" id="KW-0812">Transmembrane</keyword>
<keyword evidence="7" id="KW-0496">Mitochondrion</keyword>
<dbReference type="PROSITE" id="PS50920">
    <property type="entry name" value="SOLCAR"/>
    <property type="match status" value="3"/>
</dbReference>
<comment type="caution">
    <text evidence="11">The sequence shown here is derived from an EMBL/GenBank/DDBJ whole genome shotgun (WGS) entry which is preliminary data.</text>
</comment>
<keyword evidence="6" id="KW-1133">Transmembrane helix</keyword>
<organism evidence="11 12">
    <name type="scientific">Paraglomus brasilianum</name>
    <dbReference type="NCBI Taxonomy" id="144538"/>
    <lineage>
        <taxon>Eukaryota</taxon>
        <taxon>Fungi</taxon>
        <taxon>Fungi incertae sedis</taxon>
        <taxon>Mucoromycota</taxon>
        <taxon>Glomeromycotina</taxon>
        <taxon>Glomeromycetes</taxon>
        <taxon>Paraglomerales</taxon>
        <taxon>Paraglomeraceae</taxon>
        <taxon>Paraglomus</taxon>
    </lineage>
</organism>
<gene>
    <name evidence="11" type="ORF">PBRASI_LOCUS3426</name>
</gene>
<evidence type="ECO:0000256" key="8">
    <source>
        <dbReference type="ARBA" id="ARBA00023136"/>
    </source>
</evidence>
<dbReference type="EMBL" id="CAJVPI010000308">
    <property type="protein sequence ID" value="CAG8517171.1"/>
    <property type="molecule type" value="Genomic_DNA"/>
</dbReference>
<dbReference type="Pfam" id="PF00153">
    <property type="entry name" value="Mito_carr"/>
    <property type="match status" value="3"/>
</dbReference>
<dbReference type="InterPro" id="IPR023395">
    <property type="entry name" value="MCP_dom_sf"/>
</dbReference>
<dbReference type="PANTHER" id="PTHR45618">
    <property type="entry name" value="MITOCHONDRIAL DICARBOXYLATE CARRIER-RELATED"/>
    <property type="match status" value="1"/>
</dbReference>
<feature type="repeat" description="Solcar" evidence="9">
    <location>
        <begin position="20"/>
        <end position="104"/>
    </location>
</feature>
<comment type="similarity">
    <text evidence="2 10">Belongs to the mitochondrial carrier (TC 2.A.29) family.</text>
</comment>
<reference evidence="11" key="1">
    <citation type="submission" date="2021-06" db="EMBL/GenBank/DDBJ databases">
        <authorList>
            <person name="Kallberg Y."/>
            <person name="Tangrot J."/>
            <person name="Rosling A."/>
        </authorList>
    </citation>
    <scope>NUCLEOTIDE SEQUENCE</scope>
    <source>
        <strain evidence="11">BR232B</strain>
    </source>
</reference>
<evidence type="ECO:0000256" key="4">
    <source>
        <dbReference type="ARBA" id="ARBA00022692"/>
    </source>
</evidence>
<protein>
    <submittedName>
        <fullName evidence="11">198_t:CDS:1</fullName>
    </submittedName>
</protein>
<accession>A0A9N9A3X6</accession>
<keyword evidence="12" id="KW-1185">Reference proteome</keyword>
<evidence type="ECO:0000256" key="10">
    <source>
        <dbReference type="RuleBase" id="RU000488"/>
    </source>
</evidence>
<evidence type="ECO:0000256" key="7">
    <source>
        <dbReference type="ARBA" id="ARBA00023128"/>
    </source>
</evidence>
<evidence type="ECO:0000256" key="5">
    <source>
        <dbReference type="ARBA" id="ARBA00022737"/>
    </source>
</evidence>
<proteinExistence type="inferred from homology"/>
<dbReference type="Proteomes" id="UP000789739">
    <property type="component" value="Unassembled WGS sequence"/>
</dbReference>
<dbReference type="Gene3D" id="1.50.40.10">
    <property type="entry name" value="Mitochondrial carrier domain"/>
    <property type="match status" value="1"/>
</dbReference>
<evidence type="ECO:0000313" key="12">
    <source>
        <dbReference type="Proteomes" id="UP000789739"/>
    </source>
</evidence>
<name>A0A9N9A3X6_9GLOM</name>
<evidence type="ECO:0000256" key="2">
    <source>
        <dbReference type="ARBA" id="ARBA00006375"/>
    </source>
</evidence>
<dbReference type="GO" id="GO:0055085">
    <property type="term" value="P:transmembrane transport"/>
    <property type="evidence" value="ECO:0007669"/>
    <property type="project" value="InterPro"/>
</dbReference>
<evidence type="ECO:0000256" key="3">
    <source>
        <dbReference type="ARBA" id="ARBA00022448"/>
    </source>
</evidence>
<dbReference type="AlphaFoldDB" id="A0A9N9A3X6"/>
<keyword evidence="8 9" id="KW-0472">Membrane</keyword>
<feature type="repeat" description="Solcar" evidence="9">
    <location>
        <begin position="138"/>
        <end position="225"/>
    </location>
</feature>
<evidence type="ECO:0000313" key="11">
    <source>
        <dbReference type="EMBL" id="CAG8517171.1"/>
    </source>
</evidence>
<comment type="subcellular location">
    <subcellularLocation>
        <location evidence="1">Mitochondrion membrane</location>
        <topology evidence="1">Multi-pass membrane protein</topology>
    </subcellularLocation>
</comment>
<dbReference type="SUPFAM" id="SSF103506">
    <property type="entry name" value="Mitochondrial carrier"/>
    <property type="match status" value="1"/>
</dbReference>
<dbReference type="InterPro" id="IPR002067">
    <property type="entry name" value="MCP"/>
</dbReference>
<keyword evidence="5" id="KW-0677">Repeat</keyword>
<dbReference type="InterPro" id="IPR050391">
    <property type="entry name" value="Mito_Metabolite_Transporter"/>
</dbReference>
<dbReference type="GO" id="GO:0031966">
    <property type="term" value="C:mitochondrial membrane"/>
    <property type="evidence" value="ECO:0007669"/>
    <property type="project" value="UniProtKB-SubCell"/>
</dbReference>
<dbReference type="PRINTS" id="PR00926">
    <property type="entry name" value="MITOCARRIER"/>
</dbReference>
<evidence type="ECO:0000256" key="1">
    <source>
        <dbReference type="ARBA" id="ARBA00004225"/>
    </source>
</evidence>
<keyword evidence="3 10" id="KW-0813">Transport</keyword>